<evidence type="ECO:0000256" key="1">
    <source>
        <dbReference type="SAM" id="SignalP"/>
    </source>
</evidence>
<dbReference type="EMBL" id="FN324258">
    <property type="protein sequence ID" value="CAX79982.1"/>
    <property type="molecule type" value="mRNA"/>
</dbReference>
<dbReference type="EMBL" id="FN324257">
    <property type="protein sequence ID" value="CAX79981.1"/>
    <property type="molecule type" value="mRNA"/>
</dbReference>
<reference evidence="2" key="2">
    <citation type="submission" date="2009-03" db="EMBL/GenBank/DDBJ databases">
        <authorList>
            <person name="Gang L."/>
        </authorList>
    </citation>
    <scope>NUCLEOTIDE SEQUENCE</scope>
    <source>
        <strain evidence="2">Anhui</strain>
    </source>
</reference>
<evidence type="ECO:0000313" key="2">
    <source>
        <dbReference type="EMBL" id="CAX79974.1"/>
    </source>
</evidence>
<dbReference type="EMBL" id="FN324286">
    <property type="protein sequence ID" value="CAX80010.1"/>
    <property type="molecule type" value="mRNA"/>
</dbReference>
<dbReference type="EMBL" id="FN324272">
    <property type="protein sequence ID" value="CAX79996.1"/>
    <property type="molecule type" value="mRNA"/>
</dbReference>
<dbReference type="EMBL" id="FN324274">
    <property type="protein sequence ID" value="CAX79998.1"/>
    <property type="molecule type" value="mRNA"/>
</dbReference>
<dbReference type="AlphaFoldDB" id="C7TQU8"/>
<proteinExistence type="evidence at transcript level"/>
<name>C7TQU8_SCHJA</name>
<dbReference type="EMBL" id="FN324285">
    <property type="protein sequence ID" value="CAX80009.1"/>
    <property type="molecule type" value="mRNA"/>
</dbReference>
<protein>
    <submittedName>
        <fullName evidence="2">Hypotheticial protein</fullName>
    </submittedName>
</protein>
<sequence>MLFTTLSAILCIHSFVLTYANYSTNSTALNSSIGVAVNLNLNNSNDPSIAECLNQYKHRKMIPYPLWERMCSGAVDPQTFNCYLRCDNAINQEKFQICKTRCDTDKFGSYYKREMARIKRRCLKHFGSKFRFMCKKRVSVHRFYCLLGCGNNTKARHYPACRRNCRRRKYPDVLQCRWDCREHTKYREICDTVCSDNTNKVFATCLFLCDIHHRNGTQTGFDLCKTKCYYLEESKHHNRSN</sequence>
<dbReference type="EMBL" id="FN324266">
    <property type="protein sequence ID" value="CAX79990.1"/>
    <property type="molecule type" value="mRNA"/>
</dbReference>
<organism evidence="2">
    <name type="scientific">Schistosoma japonicum</name>
    <name type="common">Blood fluke</name>
    <dbReference type="NCBI Taxonomy" id="6182"/>
    <lineage>
        <taxon>Eukaryota</taxon>
        <taxon>Metazoa</taxon>
        <taxon>Spiralia</taxon>
        <taxon>Lophotrochozoa</taxon>
        <taxon>Platyhelminthes</taxon>
        <taxon>Trematoda</taxon>
        <taxon>Digenea</taxon>
        <taxon>Strigeidida</taxon>
        <taxon>Schistosomatoidea</taxon>
        <taxon>Schistosomatidae</taxon>
        <taxon>Schistosoma</taxon>
    </lineage>
</organism>
<keyword evidence="1" id="KW-0732">Signal</keyword>
<reference evidence="2" key="1">
    <citation type="journal article" date="2009" name="Nature">
        <title>The Schistosoma japonicum genome reveals features of host-parasite interplay.</title>
        <authorList>
            <person name="Liu F."/>
            <person name="Zhou Y."/>
            <person name="Wang Z.Q."/>
            <person name="Lu G."/>
            <person name="Zheng H."/>
            <person name="Brindley P.J."/>
            <person name="McManus D.P."/>
            <person name="Blair D."/>
            <person name="Zhang Q.H."/>
            <person name="Zhong Y."/>
            <person name="Wang S."/>
            <person name="Han Z.G."/>
            <person name="Chen Z."/>
        </authorList>
    </citation>
    <scope>NUCLEOTIDE SEQUENCE</scope>
    <source>
        <strain evidence="2">Anhui</strain>
    </source>
</reference>
<dbReference type="EMBL" id="FN324281">
    <property type="protein sequence ID" value="CAX80005.1"/>
    <property type="molecule type" value="mRNA"/>
</dbReference>
<feature type="chain" id="PRO_5010961334" evidence="1">
    <location>
        <begin position="21"/>
        <end position="241"/>
    </location>
</feature>
<feature type="signal peptide" evidence="1">
    <location>
        <begin position="1"/>
        <end position="20"/>
    </location>
</feature>
<dbReference type="EMBL" id="FN324279">
    <property type="protein sequence ID" value="CAX80003.1"/>
    <property type="molecule type" value="mRNA"/>
</dbReference>
<dbReference type="EMBL" id="FN324250">
    <property type="protein sequence ID" value="CAX79974.1"/>
    <property type="molecule type" value="mRNA"/>
</dbReference>
<dbReference type="EMBL" id="FN324300">
    <property type="protein sequence ID" value="CAX80024.1"/>
    <property type="molecule type" value="mRNA"/>
</dbReference>
<dbReference type="EMBL" id="FN324253">
    <property type="protein sequence ID" value="CAX79977.1"/>
    <property type="molecule type" value="mRNA"/>
</dbReference>
<dbReference type="EMBL" id="FN324271">
    <property type="protein sequence ID" value="CAX79995.1"/>
    <property type="molecule type" value="mRNA"/>
</dbReference>
<accession>C7TQU8</accession>
<dbReference type="EMBL" id="FN324280">
    <property type="protein sequence ID" value="CAX80004.1"/>
    <property type="molecule type" value="mRNA"/>
</dbReference>
<dbReference type="EMBL" id="FN324273">
    <property type="protein sequence ID" value="CAX79997.1"/>
    <property type="molecule type" value="mRNA"/>
</dbReference>
<dbReference type="EMBL" id="FN324306">
    <property type="protein sequence ID" value="CAX80030.1"/>
    <property type="molecule type" value="mRNA"/>
</dbReference>